<dbReference type="PANTHER" id="PTHR43335">
    <property type="entry name" value="ABC TRANSPORTER, ATP-BINDING PROTEIN"/>
    <property type="match status" value="1"/>
</dbReference>
<evidence type="ECO:0000313" key="7">
    <source>
        <dbReference type="Proteomes" id="UP000192940"/>
    </source>
</evidence>
<dbReference type="InterPro" id="IPR017871">
    <property type="entry name" value="ABC_transporter-like_CS"/>
</dbReference>
<dbReference type="InterPro" id="IPR003439">
    <property type="entry name" value="ABC_transporter-like_ATP-bd"/>
</dbReference>
<protein>
    <submittedName>
        <fullName evidence="6">ABC-2 type transport system ATP-binding protein</fullName>
    </submittedName>
</protein>
<accession>A0A1X7HP52</accession>
<dbReference type="GO" id="GO:0005524">
    <property type="term" value="F:ATP binding"/>
    <property type="evidence" value="ECO:0007669"/>
    <property type="project" value="UniProtKB-KW"/>
</dbReference>
<comment type="similarity">
    <text evidence="1">Belongs to the ABC transporter superfamily.</text>
</comment>
<evidence type="ECO:0000259" key="5">
    <source>
        <dbReference type="PROSITE" id="PS50893"/>
    </source>
</evidence>
<dbReference type="PANTHER" id="PTHR43335:SF8">
    <property type="entry name" value="ABC TRANSPORTER, ATP-BINDING PROTEIN"/>
    <property type="match status" value="1"/>
</dbReference>
<dbReference type="Gene3D" id="3.40.50.300">
    <property type="entry name" value="P-loop containing nucleotide triphosphate hydrolases"/>
    <property type="match status" value="1"/>
</dbReference>
<dbReference type="Pfam" id="PF00005">
    <property type="entry name" value="ABC_tran"/>
    <property type="match status" value="1"/>
</dbReference>
<dbReference type="InterPro" id="IPR027417">
    <property type="entry name" value="P-loop_NTPase"/>
</dbReference>
<dbReference type="SUPFAM" id="SSF52540">
    <property type="entry name" value="P-loop containing nucleoside triphosphate hydrolases"/>
    <property type="match status" value="1"/>
</dbReference>
<dbReference type="STRING" id="1313296.SAMN05661091_4987"/>
<dbReference type="PROSITE" id="PS50893">
    <property type="entry name" value="ABC_TRANSPORTER_2"/>
    <property type="match status" value="1"/>
</dbReference>
<dbReference type="EMBL" id="LT840184">
    <property type="protein sequence ID" value="SMF90329.1"/>
    <property type="molecule type" value="Genomic_DNA"/>
</dbReference>
<dbReference type="Proteomes" id="UP000192940">
    <property type="component" value="Chromosome I"/>
</dbReference>
<name>A0A1X7HP52_9BACL</name>
<dbReference type="RefSeq" id="WP_208915662.1">
    <property type="nucleotide sequence ID" value="NZ_LT840184.1"/>
</dbReference>
<keyword evidence="3" id="KW-0547">Nucleotide-binding</keyword>
<dbReference type="InterPro" id="IPR003593">
    <property type="entry name" value="AAA+_ATPase"/>
</dbReference>
<sequence>MSTTIFEAKGLGKRYGKSYALQHINMVVEQGDIYGLIGENGAGKTTLMRIISGLIYPTEGSIALLGQHKPSDIIQARKQLGILIERPALYPHLNALENLTFYCKVYGIGDLSRIHEVLEWVSLSDAGNKKASEYSLGMQQRLGLAIALLNHPKFLVLDEPINGLDPSGIVEIRKILTRLARENEVTILISSHILSELQLMATKFGFIHKGKLVRELPLEELKESAKAHYCIKTANPAAVMEIMQQELNITNITLSETGEVFIPKDMVELEVLLSIFLKHGIHIEAINLSATNLENYYMNLIGAM</sequence>
<evidence type="ECO:0000256" key="4">
    <source>
        <dbReference type="ARBA" id="ARBA00022840"/>
    </source>
</evidence>
<evidence type="ECO:0000256" key="1">
    <source>
        <dbReference type="ARBA" id="ARBA00005417"/>
    </source>
</evidence>
<evidence type="ECO:0000313" key="6">
    <source>
        <dbReference type="EMBL" id="SMF90329.1"/>
    </source>
</evidence>
<keyword evidence="4 6" id="KW-0067">ATP-binding</keyword>
<organism evidence="6 7">
    <name type="scientific">Paenibacillus uliginis N3/975</name>
    <dbReference type="NCBI Taxonomy" id="1313296"/>
    <lineage>
        <taxon>Bacteria</taxon>
        <taxon>Bacillati</taxon>
        <taxon>Bacillota</taxon>
        <taxon>Bacilli</taxon>
        <taxon>Bacillales</taxon>
        <taxon>Paenibacillaceae</taxon>
        <taxon>Paenibacillus</taxon>
    </lineage>
</organism>
<dbReference type="SMART" id="SM00382">
    <property type="entry name" value="AAA"/>
    <property type="match status" value="1"/>
</dbReference>
<evidence type="ECO:0000256" key="3">
    <source>
        <dbReference type="ARBA" id="ARBA00022741"/>
    </source>
</evidence>
<keyword evidence="2" id="KW-0813">Transport</keyword>
<reference evidence="6 7" key="1">
    <citation type="submission" date="2017-04" db="EMBL/GenBank/DDBJ databases">
        <authorList>
            <person name="Afonso C.L."/>
            <person name="Miller P.J."/>
            <person name="Scott M.A."/>
            <person name="Spackman E."/>
            <person name="Goraichik I."/>
            <person name="Dimitrov K.M."/>
            <person name="Suarez D.L."/>
            <person name="Swayne D.E."/>
        </authorList>
    </citation>
    <scope>NUCLEOTIDE SEQUENCE [LARGE SCALE GENOMIC DNA]</scope>
    <source>
        <strain evidence="6 7">N3/975</strain>
    </source>
</reference>
<evidence type="ECO:0000256" key="2">
    <source>
        <dbReference type="ARBA" id="ARBA00022448"/>
    </source>
</evidence>
<gene>
    <name evidence="6" type="ORF">SAMN05661091_4987</name>
</gene>
<keyword evidence="7" id="KW-1185">Reference proteome</keyword>
<dbReference type="GO" id="GO:0016887">
    <property type="term" value="F:ATP hydrolysis activity"/>
    <property type="evidence" value="ECO:0007669"/>
    <property type="project" value="InterPro"/>
</dbReference>
<dbReference type="PROSITE" id="PS00211">
    <property type="entry name" value="ABC_TRANSPORTER_1"/>
    <property type="match status" value="1"/>
</dbReference>
<dbReference type="AlphaFoldDB" id="A0A1X7HP52"/>
<feature type="domain" description="ABC transporter" evidence="5">
    <location>
        <begin position="6"/>
        <end position="234"/>
    </location>
</feature>
<proteinExistence type="inferred from homology"/>